<evidence type="ECO:0000256" key="5">
    <source>
        <dbReference type="ARBA" id="ARBA00022840"/>
    </source>
</evidence>
<dbReference type="FunFam" id="3.40.50.620:FF:000060">
    <property type="entry name" value="Leucine--tRNA ligase"/>
    <property type="match status" value="1"/>
</dbReference>
<dbReference type="FunFam" id="1.10.730.10:FF:000011">
    <property type="entry name" value="Leucine--tRNA ligase chloroplastic/mitochondrial"/>
    <property type="match status" value="1"/>
</dbReference>
<dbReference type="EMBL" id="RDOJ01000004">
    <property type="protein sequence ID" value="RLZ11621.1"/>
    <property type="molecule type" value="Genomic_DNA"/>
</dbReference>
<dbReference type="SUPFAM" id="SSF47323">
    <property type="entry name" value="Anticodon-binding domain of a subclass of class I aminoacyl-tRNA synthetases"/>
    <property type="match status" value="1"/>
</dbReference>
<dbReference type="RefSeq" id="WP_121933928.1">
    <property type="nucleotide sequence ID" value="NZ_RDOJ01000004.1"/>
</dbReference>
<dbReference type="FunFam" id="3.40.50.620:FF:000056">
    <property type="entry name" value="Leucine--tRNA ligase"/>
    <property type="match status" value="1"/>
</dbReference>
<dbReference type="Pfam" id="PF08264">
    <property type="entry name" value="Anticodon_1"/>
    <property type="match status" value="1"/>
</dbReference>
<dbReference type="PRINTS" id="PR00985">
    <property type="entry name" value="TRNASYNTHLEU"/>
</dbReference>
<evidence type="ECO:0000256" key="4">
    <source>
        <dbReference type="ARBA" id="ARBA00022741"/>
    </source>
</evidence>
<organism evidence="15 16">
    <name type="scientific">Faecalibacter macacae</name>
    <dbReference type="NCBI Taxonomy" id="1859289"/>
    <lineage>
        <taxon>Bacteria</taxon>
        <taxon>Pseudomonadati</taxon>
        <taxon>Bacteroidota</taxon>
        <taxon>Flavobacteriia</taxon>
        <taxon>Flavobacteriales</taxon>
        <taxon>Weeksellaceae</taxon>
        <taxon>Faecalibacter</taxon>
    </lineage>
</organism>
<reference evidence="15 16" key="1">
    <citation type="submission" date="2018-10" db="EMBL/GenBank/DDBJ databases">
        <authorList>
            <person name="Chen X."/>
        </authorList>
    </citation>
    <scope>NUCLEOTIDE SEQUENCE [LARGE SCALE GENOMIC DNA]</scope>
    <source>
        <strain evidence="15 16">YIM 102668</strain>
    </source>
</reference>
<name>A0A3L9MFR5_9FLAO</name>
<evidence type="ECO:0000256" key="2">
    <source>
        <dbReference type="ARBA" id="ARBA00022490"/>
    </source>
</evidence>
<dbReference type="Pfam" id="PF00133">
    <property type="entry name" value="tRNA-synt_1"/>
    <property type="match status" value="1"/>
</dbReference>
<comment type="catalytic activity">
    <reaction evidence="8 9">
        <text>tRNA(Leu) + L-leucine + ATP = L-leucyl-tRNA(Leu) + AMP + diphosphate</text>
        <dbReference type="Rhea" id="RHEA:11688"/>
        <dbReference type="Rhea" id="RHEA-COMP:9613"/>
        <dbReference type="Rhea" id="RHEA-COMP:9622"/>
        <dbReference type="ChEBI" id="CHEBI:30616"/>
        <dbReference type="ChEBI" id="CHEBI:33019"/>
        <dbReference type="ChEBI" id="CHEBI:57427"/>
        <dbReference type="ChEBI" id="CHEBI:78442"/>
        <dbReference type="ChEBI" id="CHEBI:78494"/>
        <dbReference type="ChEBI" id="CHEBI:456215"/>
        <dbReference type="EC" id="6.1.1.4"/>
    </reaction>
</comment>
<comment type="subcellular location">
    <subcellularLocation>
        <location evidence="9">Cytoplasm</location>
    </subcellularLocation>
</comment>
<dbReference type="GO" id="GO:0006429">
    <property type="term" value="P:leucyl-tRNA aminoacylation"/>
    <property type="evidence" value="ECO:0007669"/>
    <property type="project" value="UniProtKB-UniRule"/>
</dbReference>
<evidence type="ECO:0000313" key="16">
    <source>
        <dbReference type="Proteomes" id="UP000275348"/>
    </source>
</evidence>
<dbReference type="SUPFAM" id="SSF50677">
    <property type="entry name" value="ValRS/IleRS/LeuRS editing domain"/>
    <property type="match status" value="1"/>
</dbReference>
<dbReference type="InterPro" id="IPR002300">
    <property type="entry name" value="aa-tRNA-synth_Ia"/>
</dbReference>
<evidence type="ECO:0000256" key="9">
    <source>
        <dbReference type="HAMAP-Rule" id="MF_00049"/>
    </source>
</evidence>
<keyword evidence="7 9" id="KW-0030">Aminoacyl-tRNA synthetase</keyword>
<feature type="domain" description="Aminoacyl-tRNA synthetase class Ia" evidence="11">
    <location>
        <begin position="716"/>
        <end position="750"/>
    </location>
</feature>
<comment type="similarity">
    <text evidence="1 9 10">Belongs to the class-I aminoacyl-tRNA synthetase family.</text>
</comment>
<dbReference type="GO" id="GO:0005829">
    <property type="term" value="C:cytosol"/>
    <property type="evidence" value="ECO:0007669"/>
    <property type="project" value="TreeGrafter"/>
</dbReference>
<dbReference type="InterPro" id="IPR002302">
    <property type="entry name" value="Leu-tRNA-ligase"/>
</dbReference>
<evidence type="ECO:0000313" key="15">
    <source>
        <dbReference type="EMBL" id="RLZ11621.1"/>
    </source>
</evidence>
<dbReference type="AlphaFoldDB" id="A0A3L9MFR5"/>
<dbReference type="PROSITE" id="PS00178">
    <property type="entry name" value="AA_TRNA_LIGASE_I"/>
    <property type="match status" value="1"/>
</dbReference>
<dbReference type="GO" id="GO:0005524">
    <property type="term" value="F:ATP binding"/>
    <property type="evidence" value="ECO:0007669"/>
    <property type="project" value="UniProtKB-UniRule"/>
</dbReference>
<comment type="caution">
    <text evidence="9">Lacks conserved residue(s) required for the propagation of feature annotation.</text>
</comment>
<keyword evidence="4 9" id="KW-0547">Nucleotide-binding</keyword>
<proteinExistence type="inferred from homology"/>
<dbReference type="HAMAP" id="MF_00049_B">
    <property type="entry name" value="Leu_tRNA_synth_B"/>
    <property type="match status" value="1"/>
</dbReference>
<dbReference type="InterPro" id="IPR009080">
    <property type="entry name" value="tRNAsynth_Ia_anticodon-bd"/>
</dbReference>
<dbReference type="InterPro" id="IPR009008">
    <property type="entry name" value="Val/Leu/Ile-tRNA-synth_edit"/>
</dbReference>
<evidence type="ECO:0000259" key="13">
    <source>
        <dbReference type="Pfam" id="PF09334"/>
    </source>
</evidence>
<evidence type="ECO:0000259" key="12">
    <source>
        <dbReference type="Pfam" id="PF08264"/>
    </source>
</evidence>
<feature type="domain" description="Leucyl-tRNA synthetase editing" evidence="14">
    <location>
        <begin position="288"/>
        <end position="469"/>
    </location>
</feature>
<evidence type="ECO:0000256" key="7">
    <source>
        <dbReference type="ARBA" id="ARBA00023146"/>
    </source>
</evidence>
<evidence type="ECO:0000256" key="6">
    <source>
        <dbReference type="ARBA" id="ARBA00022917"/>
    </source>
</evidence>
<evidence type="ECO:0000256" key="1">
    <source>
        <dbReference type="ARBA" id="ARBA00005594"/>
    </source>
</evidence>
<dbReference type="PANTHER" id="PTHR43740">
    <property type="entry name" value="LEUCYL-TRNA SYNTHETASE"/>
    <property type="match status" value="1"/>
</dbReference>
<dbReference type="GO" id="GO:0004823">
    <property type="term" value="F:leucine-tRNA ligase activity"/>
    <property type="evidence" value="ECO:0007669"/>
    <property type="project" value="UniProtKB-UniRule"/>
</dbReference>
<feature type="domain" description="Methionyl/Valyl/Leucyl/Isoleucyl-tRNA synthetase anticodon-binding" evidence="12">
    <location>
        <begin position="803"/>
        <end position="915"/>
    </location>
</feature>
<dbReference type="Gene3D" id="3.90.740.10">
    <property type="entry name" value="Valyl/Leucyl/Isoleucyl-tRNA synthetase, editing domain"/>
    <property type="match status" value="1"/>
</dbReference>
<keyword evidence="5 9" id="KW-0067">ATP-binding</keyword>
<evidence type="ECO:0000259" key="11">
    <source>
        <dbReference type="Pfam" id="PF00133"/>
    </source>
</evidence>
<dbReference type="PANTHER" id="PTHR43740:SF2">
    <property type="entry name" value="LEUCINE--TRNA LIGASE, MITOCHONDRIAL"/>
    <property type="match status" value="1"/>
</dbReference>
<dbReference type="Pfam" id="PF09334">
    <property type="entry name" value="tRNA-synt_1g"/>
    <property type="match status" value="1"/>
</dbReference>
<sequence length="951" mass="107861">MQYSPNEIESKWQKFWIDNKTFKADNNSDKPKFYVLDMFPYPSGAGLHVGHPLGYIASDIFARYKKLKGFNVLHPIGYDSFGLPAEQYAIQTGQHPAVTTKVNIEGGVDKQGNVIAGYENQLKKIGMGYDWDREIRTSNPEYYKWTQWIFNQLFDSYYDNTTNKAESIEKLVETFNAEGNTNVNAVADEDVTIFTAEEWNAYSEKEQQAILLKYRLTFLAEAEVNWCADLGTVLANDEVINGLSERGGFPVVRKKMTQWMMRITAYADRLLTGLDNIDWSDAIKEAQRNWIGKSQGASIFFDVVGNDQKIEVFTTRPDTVFGVSYVTLAPEHPLVTEITTEEYKAKVDAYVDYTSKRSERDRLADAKNITGEFTGAYAIHPFTGKQVPIWIGDYVLASYGTGAVMAVPAGDERDFAFANHFNLPIINIFKGQDISEAAFTEKGGFELQDSDILNGLDYKQAVYTIIAALEEKGFGKGKTNFRLREAVFSRQRYWGEPVPVYFKDGMPYTIPTEALPIILPEVDEYLPTADGEPPLGRATEWAFDTTTNKVVDNSLINNETIFPIELNTMPGWAGSSWYWLRYMDAKNEEEFVSQAAANYWQNVDLYLGGSEHATGHLLYSRFWQKFLFDKGLVPTDEYAKKLINQGMILGMSAFAYRINGTNTFVSKGLKDQYETTPIHVDVNMLKDGGDELDTEKFKAWREDYANAEFVLEDGKLITGREVEKMSKSKFNVISPDTICDEYGADSLRLYEMFLGPLEQTKPWNTQGLSGVYSFLKKFWRLYHSGAEETFFVSDDEPTKEEMKALHQTIKKVDEDVNNFSFNTSVSTFMIAVNELGKLKSNKRAILEPLAIVLSPYAPHIAEELWSKLGHETSIATAEFPAFEEKWLVADAKEYPVSFNGKMKFLLELPLSLSKDEIQEIVMNDERTIKQLGDRTPKNIIIVPGKIINIVG</sequence>
<accession>A0A3L9MFR5</accession>
<dbReference type="InterPro" id="IPR013155">
    <property type="entry name" value="M/V/L/I-tRNA-synth_anticd-bd"/>
</dbReference>
<comment type="caution">
    <text evidence="15">The sequence shown here is derived from an EMBL/GenBank/DDBJ whole genome shotgun (WGS) entry which is preliminary data.</text>
</comment>
<feature type="domain" description="Methionyl/Leucyl tRNA synthetase" evidence="13">
    <location>
        <begin position="38"/>
        <end position="101"/>
    </location>
</feature>
<protein>
    <recommendedName>
        <fullName evidence="9">Leucine--tRNA ligase</fullName>
        <ecNumber evidence="9">6.1.1.4</ecNumber>
    </recommendedName>
    <alternativeName>
        <fullName evidence="9">Leucyl-tRNA synthetase</fullName>
        <shortName evidence="9">LeuRS</shortName>
    </alternativeName>
</protein>
<keyword evidence="3 9" id="KW-0436">Ligase</keyword>
<dbReference type="Gene3D" id="1.10.730.10">
    <property type="entry name" value="Isoleucyl-tRNA Synthetase, Domain 1"/>
    <property type="match status" value="2"/>
</dbReference>
<gene>
    <name evidence="9" type="primary">leuS</name>
    <name evidence="15" type="ORF">EAH69_04160</name>
</gene>
<feature type="binding site" evidence="9">
    <location>
        <position position="727"/>
    </location>
    <ligand>
        <name>ATP</name>
        <dbReference type="ChEBI" id="CHEBI:30616"/>
    </ligand>
</feature>
<keyword evidence="6 9" id="KW-0648">Protein biosynthesis</keyword>
<keyword evidence="2 9" id="KW-0963">Cytoplasm</keyword>
<evidence type="ECO:0000259" key="14">
    <source>
        <dbReference type="Pfam" id="PF13603"/>
    </source>
</evidence>
<evidence type="ECO:0000256" key="8">
    <source>
        <dbReference type="ARBA" id="ARBA00047469"/>
    </source>
</evidence>
<dbReference type="InterPro" id="IPR014729">
    <property type="entry name" value="Rossmann-like_a/b/a_fold"/>
</dbReference>
<dbReference type="InterPro" id="IPR025709">
    <property type="entry name" value="Leu_tRNA-synth_edit"/>
</dbReference>
<evidence type="ECO:0000256" key="3">
    <source>
        <dbReference type="ARBA" id="ARBA00022598"/>
    </source>
</evidence>
<dbReference type="InterPro" id="IPR001412">
    <property type="entry name" value="aa-tRNA-synth_I_CS"/>
</dbReference>
<dbReference type="EC" id="6.1.1.4" evidence="9"/>
<dbReference type="InterPro" id="IPR015413">
    <property type="entry name" value="Methionyl/Leucyl_tRNA_Synth"/>
</dbReference>
<dbReference type="GO" id="GO:0002161">
    <property type="term" value="F:aminoacyl-tRNA deacylase activity"/>
    <property type="evidence" value="ECO:0007669"/>
    <property type="project" value="InterPro"/>
</dbReference>
<dbReference type="Pfam" id="PF13603">
    <property type="entry name" value="tRNA-synt_1_2"/>
    <property type="match status" value="1"/>
</dbReference>
<evidence type="ECO:0000256" key="10">
    <source>
        <dbReference type="RuleBase" id="RU363035"/>
    </source>
</evidence>
<dbReference type="Gene3D" id="3.40.50.620">
    <property type="entry name" value="HUPs"/>
    <property type="match status" value="2"/>
</dbReference>
<dbReference type="CDD" id="cd07958">
    <property type="entry name" value="Anticodon_Ia_Leu_BEm"/>
    <property type="match status" value="1"/>
</dbReference>
<feature type="short sequence motif" description="'KMSKS' region" evidence="9">
    <location>
        <begin position="724"/>
        <end position="728"/>
    </location>
</feature>
<dbReference type="NCBIfam" id="TIGR00396">
    <property type="entry name" value="leuS_bact"/>
    <property type="match status" value="1"/>
</dbReference>
<dbReference type="Proteomes" id="UP000275348">
    <property type="component" value="Unassembled WGS sequence"/>
</dbReference>
<dbReference type="OrthoDB" id="9810365at2"/>
<dbReference type="SUPFAM" id="SSF52374">
    <property type="entry name" value="Nucleotidylyl transferase"/>
    <property type="match status" value="1"/>
</dbReference>
<keyword evidence="16" id="KW-1185">Reference proteome</keyword>